<accession>A0AAD4RAY0</accession>
<dbReference type="AlphaFoldDB" id="A0AAD4RAY0"/>
<comment type="caution">
    <text evidence="5">The sequence shown here is derived from an EMBL/GenBank/DDBJ whole genome shotgun (WGS) entry which is preliminary data.</text>
</comment>
<dbReference type="Proteomes" id="UP001201812">
    <property type="component" value="Unassembled WGS sequence"/>
</dbReference>
<reference evidence="5" key="1">
    <citation type="submission" date="2022-01" db="EMBL/GenBank/DDBJ databases">
        <title>Genome Sequence Resource for Two Populations of Ditylenchus destructor, the Migratory Endoparasitic Phytonematode.</title>
        <authorList>
            <person name="Zhang H."/>
            <person name="Lin R."/>
            <person name="Xie B."/>
        </authorList>
    </citation>
    <scope>NUCLEOTIDE SEQUENCE</scope>
    <source>
        <strain evidence="5">BazhouSP</strain>
    </source>
</reference>
<dbReference type="InterPro" id="IPR001024">
    <property type="entry name" value="PLAT/LH2_dom"/>
</dbReference>
<dbReference type="Gene3D" id="2.60.60.20">
    <property type="entry name" value="PLAT/LH2 domain"/>
    <property type="match status" value="1"/>
</dbReference>
<keyword evidence="6" id="KW-1185">Reference proteome</keyword>
<evidence type="ECO:0000256" key="1">
    <source>
        <dbReference type="PROSITE-ProRule" id="PRU00152"/>
    </source>
</evidence>
<dbReference type="InterPro" id="IPR036392">
    <property type="entry name" value="PLAT/LH2_dom_sf"/>
</dbReference>
<dbReference type="EMBL" id="JAKKPZ010000004">
    <property type="protein sequence ID" value="KAI1722043.1"/>
    <property type="molecule type" value="Genomic_DNA"/>
</dbReference>
<feature type="region of interest" description="Disordered" evidence="2">
    <location>
        <begin position="1"/>
        <end position="26"/>
    </location>
</feature>
<organism evidence="5 6">
    <name type="scientific">Ditylenchus destructor</name>
    <dbReference type="NCBI Taxonomy" id="166010"/>
    <lineage>
        <taxon>Eukaryota</taxon>
        <taxon>Metazoa</taxon>
        <taxon>Ecdysozoa</taxon>
        <taxon>Nematoda</taxon>
        <taxon>Chromadorea</taxon>
        <taxon>Rhabditida</taxon>
        <taxon>Tylenchina</taxon>
        <taxon>Tylenchomorpha</taxon>
        <taxon>Sphaerularioidea</taxon>
        <taxon>Anguinidae</taxon>
        <taxon>Anguininae</taxon>
        <taxon>Ditylenchus</taxon>
    </lineage>
</organism>
<gene>
    <name evidence="4" type="ORF">DdX_04338</name>
    <name evidence="5" type="ORF">DdX_04341</name>
</gene>
<protein>
    <submittedName>
        <fullName evidence="5">Embryo-specific protein 3, (ATS3) domain-containing protein</fullName>
    </submittedName>
</protein>
<dbReference type="PROSITE" id="PS50095">
    <property type="entry name" value="PLAT"/>
    <property type="match status" value="1"/>
</dbReference>
<dbReference type="SUPFAM" id="SSF49723">
    <property type="entry name" value="Lipase/lipooxygenase domain (PLAT/LH2 domain)"/>
    <property type="match status" value="1"/>
</dbReference>
<evidence type="ECO:0000313" key="5">
    <source>
        <dbReference type="EMBL" id="KAI1722046.1"/>
    </source>
</evidence>
<comment type="caution">
    <text evidence="1">Lacks conserved residue(s) required for the propagation of feature annotation.</text>
</comment>
<evidence type="ECO:0000256" key="2">
    <source>
        <dbReference type="SAM" id="MobiDB-lite"/>
    </source>
</evidence>
<evidence type="ECO:0000259" key="3">
    <source>
        <dbReference type="PROSITE" id="PS50095"/>
    </source>
</evidence>
<feature type="domain" description="PLAT" evidence="3">
    <location>
        <begin position="28"/>
        <end position="150"/>
    </location>
</feature>
<sequence length="171" mass="19624">MTKTKREANATIKEPSSNSPDSDSQGKCSYSVAVRTSCQSTSEEAGVVFIQLIDKHGEESDKNRLRYSLTHRIKFKAGHSDLFVLADQVHLDHLSKLKLWLQKYKKDEAWKLHSIMVIKHAESEHILYRFPYDKWIGLNTDSATVIEVCLDVIGDPWPVLHEEDFSTETYD</sequence>
<evidence type="ECO:0000313" key="6">
    <source>
        <dbReference type="Proteomes" id="UP001201812"/>
    </source>
</evidence>
<dbReference type="PANTHER" id="PTHR31718:SF60">
    <property type="entry name" value="LIPOXYGENASE HOMOLOGY DOMAIN-CONTAINING PROTEIN 1"/>
    <property type="match status" value="1"/>
</dbReference>
<dbReference type="PANTHER" id="PTHR31718">
    <property type="entry name" value="PLAT DOMAIN-CONTAINING PROTEIN"/>
    <property type="match status" value="1"/>
</dbReference>
<dbReference type="InterPro" id="IPR010417">
    <property type="entry name" value="Embryo-specific_ATS3"/>
</dbReference>
<dbReference type="Pfam" id="PF06232">
    <property type="entry name" value="ATS3"/>
    <property type="match status" value="1"/>
</dbReference>
<dbReference type="EMBL" id="JAKKPZ010000004">
    <property type="protein sequence ID" value="KAI1722046.1"/>
    <property type="molecule type" value="Genomic_DNA"/>
</dbReference>
<proteinExistence type="predicted"/>
<feature type="compositionally biased region" description="Polar residues" evidence="2">
    <location>
        <begin position="14"/>
        <end position="26"/>
    </location>
</feature>
<evidence type="ECO:0000313" key="4">
    <source>
        <dbReference type="EMBL" id="KAI1722043.1"/>
    </source>
</evidence>
<name>A0AAD4RAY0_9BILA</name>